<dbReference type="Proteomes" id="UP000789901">
    <property type="component" value="Unassembled WGS sequence"/>
</dbReference>
<keyword evidence="2" id="KW-1185">Reference proteome</keyword>
<gene>
    <name evidence="1" type="ORF">GMARGA_LOCUS43622</name>
</gene>
<protein>
    <submittedName>
        <fullName evidence="1">21535_t:CDS:1</fullName>
    </submittedName>
</protein>
<dbReference type="EMBL" id="CAJVQB010142543">
    <property type="protein sequence ID" value="CAG8854801.1"/>
    <property type="molecule type" value="Genomic_DNA"/>
</dbReference>
<sequence length="41" mass="4815">KNHKTTAPTKTTAQKNIQEVQQRQKEYHDYGIKVIEFKIGD</sequence>
<proteinExistence type="predicted"/>
<evidence type="ECO:0000313" key="1">
    <source>
        <dbReference type="EMBL" id="CAG8854801.1"/>
    </source>
</evidence>
<accession>A0ABN7XK86</accession>
<feature type="non-terminal residue" evidence="1">
    <location>
        <position position="1"/>
    </location>
</feature>
<organism evidence="1 2">
    <name type="scientific">Gigaspora margarita</name>
    <dbReference type="NCBI Taxonomy" id="4874"/>
    <lineage>
        <taxon>Eukaryota</taxon>
        <taxon>Fungi</taxon>
        <taxon>Fungi incertae sedis</taxon>
        <taxon>Mucoromycota</taxon>
        <taxon>Glomeromycotina</taxon>
        <taxon>Glomeromycetes</taxon>
        <taxon>Diversisporales</taxon>
        <taxon>Gigasporaceae</taxon>
        <taxon>Gigaspora</taxon>
    </lineage>
</organism>
<reference evidence="1 2" key="1">
    <citation type="submission" date="2021-06" db="EMBL/GenBank/DDBJ databases">
        <authorList>
            <person name="Kallberg Y."/>
            <person name="Tangrot J."/>
            <person name="Rosling A."/>
        </authorList>
    </citation>
    <scope>NUCLEOTIDE SEQUENCE [LARGE SCALE GENOMIC DNA]</scope>
    <source>
        <strain evidence="1 2">120-4 pot B 10/14</strain>
    </source>
</reference>
<comment type="caution">
    <text evidence="1">The sequence shown here is derived from an EMBL/GenBank/DDBJ whole genome shotgun (WGS) entry which is preliminary data.</text>
</comment>
<evidence type="ECO:0000313" key="2">
    <source>
        <dbReference type="Proteomes" id="UP000789901"/>
    </source>
</evidence>
<name>A0ABN7XK86_GIGMA</name>